<dbReference type="KEGG" id="tcd:AAIA72_11415"/>
<dbReference type="Pfam" id="PF01418">
    <property type="entry name" value="HTH_6"/>
    <property type="match status" value="1"/>
</dbReference>
<dbReference type="InterPro" id="IPR036388">
    <property type="entry name" value="WH-like_DNA-bd_sf"/>
</dbReference>
<keyword evidence="2" id="KW-0238">DNA-binding</keyword>
<dbReference type="GO" id="GO:0097367">
    <property type="term" value="F:carbohydrate derivative binding"/>
    <property type="evidence" value="ECO:0007669"/>
    <property type="project" value="InterPro"/>
</dbReference>
<accession>A0AB39USZ4</accession>
<dbReference type="InterPro" id="IPR047640">
    <property type="entry name" value="RpiR-like"/>
</dbReference>
<dbReference type="PANTHER" id="PTHR30514">
    <property type="entry name" value="GLUCOKINASE"/>
    <property type="match status" value="1"/>
</dbReference>
<dbReference type="InterPro" id="IPR000281">
    <property type="entry name" value="HTH_RpiR"/>
</dbReference>
<protein>
    <submittedName>
        <fullName evidence="6">MurR/RpiR family transcriptional regulator</fullName>
    </submittedName>
</protein>
<proteinExistence type="predicted"/>
<evidence type="ECO:0000256" key="2">
    <source>
        <dbReference type="ARBA" id="ARBA00023125"/>
    </source>
</evidence>
<reference evidence="6" key="1">
    <citation type="submission" date="2024-05" db="EMBL/GenBank/DDBJ databases">
        <title>Genome sequencing of novel strain.</title>
        <authorList>
            <person name="Ganbat D."/>
            <person name="Ganbat S."/>
            <person name="Lee S.-J."/>
        </authorList>
    </citation>
    <scope>NUCLEOTIDE SEQUENCE</scope>
    <source>
        <strain evidence="6">SMD15-11</strain>
    </source>
</reference>
<dbReference type="Gene3D" id="3.40.50.10490">
    <property type="entry name" value="Glucose-6-phosphate isomerase like protein, domain 1"/>
    <property type="match status" value="1"/>
</dbReference>
<dbReference type="PANTHER" id="PTHR30514:SF18">
    <property type="entry name" value="RPIR-FAMILY TRANSCRIPTIONAL REGULATOR"/>
    <property type="match status" value="1"/>
</dbReference>
<dbReference type="CDD" id="cd05013">
    <property type="entry name" value="SIS_RpiR"/>
    <property type="match status" value="1"/>
</dbReference>
<dbReference type="Gene3D" id="1.10.10.10">
    <property type="entry name" value="Winged helix-like DNA-binding domain superfamily/Winged helix DNA-binding domain"/>
    <property type="match status" value="1"/>
</dbReference>
<dbReference type="GO" id="GO:1901135">
    <property type="term" value="P:carbohydrate derivative metabolic process"/>
    <property type="evidence" value="ECO:0007669"/>
    <property type="project" value="InterPro"/>
</dbReference>
<dbReference type="PROSITE" id="PS51071">
    <property type="entry name" value="HTH_RPIR"/>
    <property type="match status" value="1"/>
</dbReference>
<keyword evidence="1" id="KW-0805">Transcription regulation</keyword>
<organism evidence="6">
    <name type="scientific">Thermohahella caldifontis</name>
    <dbReference type="NCBI Taxonomy" id="3142973"/>
    <lineage>
        <taxon>Bacteria</taxon>
        <taxon>Pseudomonadati</taxon>
        <taxon>Pseudomonadota</taxon>
        <taxon>Gammaproteobacteria</taxon>
        <taxon>Oceanospirillales</taxon>
        <taxon>Hahellaceae</taxon>
        <taxon>Thermohahella</taxon>
    </lineage>
</organism>
<evidence type="ECO:0000256" key="1">
    <source>
        <dbReference type="ARBA" id="ARBA00023015"/>
    </source>
</evidence>
<name>A0AB39USZ4_9GAMM</name>
<dbReference type="SUPFAM" id="SSF46689">
    <property type="entry name" value="Homeodomain-like"/>
    <property type="match status" value="1"/>
</dbReference>
<feature type="domain" description="HTH rpiR-type" evidence="4">
    <location>
        <begin position="16"/>
        <end position="92"/>
    </location>
</feature>
<keyword evidence="3" id="KW-0804">Transcription</keyword>
<evidence type="ECO:0000259" key="4">
    <source>
        <dbReference type="PROSITE" id="PS51071"/>
    </source>
</evidence>
<dbReference type="InterPro" id="IPR046348">
    <property type="entry name" value="SIS_dom_sf"/>
</dbReference>
<dbReference type="GO" id="GO:0003677">
    <property type="term" value="F:DNA binding"/>
    <property type="evidence" value="ECO:0007669"/>
    <property type="project" value="UniProtKB-KW"/>
</dbReference>
<dbReference type="AlphaFoldDB" id="A0AB39USZ4"/>
<dbReference type="GO" id="GO:0003700">
    <property type="term" value="F:DNA-binding transcription factor activity"/>
    <property type="evidence" value="ECO:0007669"/>
    <property type="project" value="InterPro"/>
</dbReference>
<dbReference type="InterPro" id="IPR001347">
    <property type="entry name" value="SIS_dom"/>
</dbReference>
<sequence>MTAQTPPESLDALRDWLRAAHRGDVTAPFGRRSLQALERLLNAPQKVALGSIRDAAQVAGVNASTLTRMARALGYEGFPALQRVFRRELIDSPDYYTRHADTLMSDARRLTHTPFIQRFLEAEMATLAQLLRQLDREAVEAVARRLIRARRVWIQGGRQSRALSHLFLYGLGLLRPDVSELSTADRGIAWGLGQCRKGDVLVVIGFAPYTRSTLVAAQEGRDRGLDILALTDSLTGPLAAHASLCLTVPADSLFFSNSQVAAVAAIQLILAQTAALMGPQARERLEAYEDRVNQLSQWL</sequence>
<dbReference type="InterPro" id="IPR009057">
    <property type="entry name" value="Homeodomain-like_sf"/>
</dbReference>
<feature type="domain" description="SIS" evidence="5">
    <location>
        <begin position="142"/>
        <end position="279"/>
    </location>
</feature>
<dbReference type="InterPro" id="IPR035472">
    <property type="entry name" value="RpiR-like_SIS"/>
</dbReference>
<dbReference type="Pfam" id="PF01380">
    <property type="entry name" value="SIS"/>
    <property type="match status" value="1"/>
</dbReference>
<dbReference type="RefSeq" id="WP_369600447.1">
    <property type="nucleotide sequence ID" value="NZ_CP154858.1"/>
</dbReference>
<evidence type="ECO:0000259" key="5">
    <source>
        <dbReference type="PROSITE" id="PS51464"/>
    </source>
</evidence>
<evidence type="ECO:0000256" key="3">
    <source>
        <dbReference type="ARBA" id="ARBA00023163"/>
    </source>
</evidence>
<evidence type="ECO:0000313" key="6">
    <source>
        <dbReference type="EMBL" id="XDT71411.1"/>
    </source>
</evidence>
<dbReference type="PROSITE" id="PS51464">
    <property type="entry name" value="SIS"/>
    <property type="match status" value="1"/>
</dbReference>
<gene>
    <name evidence="6" type="ORF">AAIA72_11415</name>
</gene>
<dbReference type="EMBL" id="CP154858">
    <property type="protein sequence ID" value="XDT71411.1"/>
    <property type="molecule type" value="Genomic_DNA"/>
</dbReference>
<dbReference type="SUPFAM" id="SSF53697">
    <property type="entry name" value="SIS domain"/>
    <property type="match status" value="1"/>
</dbReference>